<evidence type="ECO:0000256" key="5">
    <source>
        <dbReference type="SAM" id="Phobius"/>
    </source>
</evidence>
<evidence type="ECO:0000256" key="3">
    <source>
        <dbReference type="ARBA" id="ARBA00022989"/>
    </source>
</evidence>
<protein>
    <submittedName>
        <fullName evidence="7">Rhomboid family intramembrane serine protease</fullName>
        <ecNumber evidence="7">3.4.21.105</ecNumber>
    </submittedName>
</protein>
<dbReference type="InterPro" id="IPR035952">
    <property type="entry name" value="Rhomboid-like_sf"/>
</dbReference>
<evidence type="ECO:0000256" key="4">
    <source>
        <dbReference type="ARBA" id="ARBA00023136"/>
    </source>
</evidence>
<dbReference type="EMBL" id="JBDKWZ010000002">
    <property type="protein sequence ID" value="MEN7547166.1"/>
    <property type="molecule type" value="Genomic_DNA"/>
</dbReference>
<feature type="transmembrane region" description="Helical" evidence="5">
    <location>
        <begin position="133"/>
        <end position="151"/>
    </location>
</feature>
<keyword evidence="7" id="KW-0378">Hydrolase</keyword>
<dbReference type="InterPro" id="IPR050925">
    <property type="entry name" value="Rhomboid_protease_S54"/>
</dbReference>
<sequence length="223" mass="25442">MTLSKSIRLPLSVVCVYWLIEVVEYNLQLDLGHWGILPRSFVGLPGILLSPFLHGNFNHLLSNTPTFIVLGGSILFFYPAIYKKIILYTYLMTGIGVWLFAREAYHIGASGLIYGFASFLFFSGIFRKDLKSLTISVVVALLYGGMVYGIFPNQPGVSWESHFIGGLVGAFLAYFYKDHLQMDEQIEDYDYPEIDTDEGYLNMENSMYKYVYKEKQNTSEKSH</sequence>
<dbReference type="GO" id="GO:0004252">
    <property type="term" value="F:serine-type endopeptidase activity"/>
    <property type="evidence" value="ECO:0007669"/>
    <property type="project" value="InterPro"/>
</dbReference>
<keyword evidence="4 5" id="KW-0472">Membrane</keyword>
<evidence type="ECO:0000256" key="2">
    <source>
        <dbReference type="ARBA" id="ARBA00022692"/>
    </source>
</evidence>
<dbReference type="SUPFAM" id="SSF144091">
    <property type="entry name" value="Rhomboid-like"/>
    <property type="match status" value="1"/>
</dbReference>
<evidence type="ECO:0000313" key="7">
    <source>
        <dbReference type="EMBL" id="MEN7547166.1"/>
    </source>
</evidence>
<reference evidence="7 8" key="1">
    <citation type="submission" date="2024-04" db="EMBL/GenBank/DDBJ databases">
        <title>Novel genus in family Flammeovirgaceae.</title>
        <authorList>
            <person name="Nguyen T.H."/>
            <person name="Vuong T.Q."/>
            <person name="Le H."/>
            <person name="Kim S.-G."/>
        </authorList>
    </citation>
    <scope>NUCLEOTIDE SEQUENCE [LARGE SCALE GENOMIC DNA]</scope>
    <source>
        <strain evidence="7 8">JCM 23209</strain>
    </source>
</reference>
<dbReference type="InterPro" id="IPR022764">
    <property type="entry name" value="Peptidase_S54_rhomboid_dom"/>
</dbReference>
<feature type="transmembrane region" description="Helical" evidence="5">
    <location>
        <begin position="157"/>
        <end position="176"/>
    </location>
</feature>
<accession>A0AAW9S8C0</accession>
<dbReference type="Pfam" id="PF01694">
    <property type="entry name" value="Rhomboid"/>
    <property type="match status" value="1"/>
</dbReference>
<dbReference type="Gene3D" id="1.20.1540.10">
    <property type="entry name" value="Rhomboid-like"/>
    <property type="match status" value="1"/>
</dbReference>
<feature type="domain" description="Peptidase S54 rhomboid" evidence="6">
    <location>
        <begin position="47"/>
        <end position="176"/>
    </location>
</feature>
<dbReference type="PANTHER" id="PTHR43731">
    <property type="entry name" value="RHOMBOID PROTEASE"/>
    <property type="match status" value="1"/>
</dbReference>
<keyword evidence="3 5" id="KW-1133">Transmembrane helix</keyword>
<dbReference type="PANTHER" id="PTHR43731:SF9">
    <property type="entry name" value="SLR1461 PROTEIN"/>
    <property type="match status" value="1"/>
</dbReference>
<comment type="subcellular location">
    <subcellularLocation>
        <location evidence="1">Membrane</location>
        <topology evidence="1">Multi-pass membrane protein</topology>
    </subcellularLocation>
</comment>
<gene>
    <name evidence="7" type="ORF">AAG747_04560</name>
</gene>
<dbReference type="RefSeq" id="WP_346819952.1">
    <property type="nucleotide sequence ID" value="NZ_JBDKWZ010000002.1"/>
</dbReference>
<organism evidence="7 8">
    <name type="scientific">Rapidithrix thailandica</name>
    <dbReference type="NCBI Taxonomy" id="413964"/>
    <lineage>
        <taxon>Bacteria</taxon>
        <taxon>Pseudomonadati</taxon>
        <taxon>Bacteroidota</taxon>
        <taxon>Cytophagia</taxon>
        <taxon>Cytophagales</taxon>
        <taxon>Flammeovirgaceae</taxon>
        <taxon>Rapidithrix</taxon>
    </lineage>
</organism>
<feature type="transmembrane region" description="Helical" evidence="5">
    <location>
        <begin position="107"/>
        <end position="126"/>
    </location>
</feature>
<proteinExistence type="predicted"/>
<keyword evidence="8" id="KW-1185">Reference proteome</keyword>
<evidence type="ECO:0000256" key="1">
    <source>
        <dbReference type="ARBA" id="ARBA00004141"/>
    </source>
</evidence>
<evidence type="ECO:0000313" key="8">
    <source>
        <dbReference type="Proteomes" id="UP001403385"/>
    </source>
</evidence>
<keyword evidence="2 5" id="KW-0812">Transmembrane</keyword>
<dbReference type="GO" id="GO:0016020">
    <property type="term" value="C:membrane"/>
    <property type="evidence" value="ECO:0007669"/>
    <property type="project" value="UniProtKB-SubCell"/>
</dbReference>
<evidence type="ECO:0000259" key="6">
    <source>
        <dbReference type="Pfam" id="PF01694"/>
    </source>
</evidence>
<dbReference type="AlphaFoldDB" id="A0AAW9S8C0"/>
<feature type="transmembrane region" description="Helical" evidence="5">
    <location>
        <begin position="60"/>
        <end position="78"/>
    </location>
</feature>
<keyword evidence="7" id="KW-0645">Protease</keyword>
<dbReference type="Proteomes" id="UP001403385">
    <property type="component" value="Unassembled WGS sequence"/>
</dbReference>
<dbReference type="GO" id="GO:0006508">
    <property type="term" value="P:proteolysis"/>
    <property type="evidence" value="ECO:0007669"/>
    <property type="project" value="UniProtKB-KW"/>
</dbReference>
<comment type="caution">
    <text evidence="7">The sequence shown here is derived from an EMBL/GenBank/DDBJ whole genome shotgun (WGS) entry which is preliminary data.</text>
</comment>
<name>A0AAW9S8C0_9BACT</name>
<dbReference type="EC" id="3.4.21.105" evidence="7"/>